<reference evidence="2 3" key="1">
    <citation type="submission" date="2021-02" db="EMBL/GenBank/DDBJ databases">
        <title>Variation within the Batrachochytrium salamandrivorans European outbreak.</title>
        <authorList>
            <person name="Kelly M."/>
            <person name="Pasmans F."/>
            <person name="Shea T.P."/>
            <person name="Munoz J.F."/>
            <person name="Carranza S."/>
            <person name="Cuomo C.A."/>
            <person name="Martel A."/>
        </authorList>
    </citation>
    <scope>NUCLEOTIDE SEQUENCE [LARGE SCALE GENOMIC DNA]</scope>
    <source>
        <strain evidence="2 3">AMFP18/2</strain>
    </source>
</reference>
<dbReference type="Proteomes" id="UP001648503">
    <property type="component" value="Unassembled WGS sequence"/>
</dbReference>
<proteinExistence type="predicted"/>
<evidence type="ECO:0000313" key="2">
    <source>
        <dbReference type="EMBL" id="KAH6592562.1"/>
    </source>
</evidence>
<name>A0ABQ8F5F3_9FUNG</name>
<gene>
    <name evidence="2" type="ORF">BASA50_008013</name>
</gene>
<sequence length="175" mass="20214">MKFNVLVVAAMVITSVNAVWYDVFTGCFRGRCGSNKPRVPKHIKVTSKCGPIVEKLTDLRRETYNIEDELRERMPTYFNLMRGMYTDGDKIDPSMLKAEQVTAYLKLSDDDKAIVEGFKANHAGLMKEYRKTWKKYNKCHCFTEYPRLFSPDEVAKSGLFPKLQDKKDVISPNKQ</sequence>
<comment type="caution">
    <text evidence="2">The sequence shown here is derived from an EMBL/GenBank/DDBJ whole genome shotgun (WGS) entry which is preliminary data.</text>
</comment>
<evidence type="ECO:0000313" key="3">
    <source>
        <dbReference type="Proteomes" id="UP001648503"/>
    </source>
</evidence>
<accession>A0ABQ8F5F3</accession>
<evidence type="ECO:0000256" key="1">
    <source>
        <dbReference type="SAM" id="SignalP"/>
    </source>
</evidence>
<protein>
    <submittedName>
        <fullName evidence="2">Uncharacterized protein</fullName>
    </submittedName>
</protein>
<organism evidence="2 3">
    <name type="scientific">Batrachochytrium salamandrivorans</name>
    <dbReference type="NCBI Taxonomy" id="1357716"/>
    <lineage>
        <taxon>Eukaryota</taxon>
        <taxon>Fungi</taxon>
        <taxon>Fungi incertae sedis</taxon>
        <taxon>Chytridiomycota</taxon>
        <taxon>Chytridiomycota incertae sedis</taxon>
        <taxon>Chytridiomycetes</taxon>
        <taxon>Rhizophydiales</taxon>
        <taxon>Rhizophydiales incertae sedis</taxon>
        <taxon>Batrachochytrium</taxon>
    </lineage>
</organism>
<keyword evidence="3" id="KW-1185">Reference proteome</keyword>
<keyword evidence="1" id="KW-0732">Signal</keyword>
<feature type="chain" id="PRO_5046142863" evidence="1">
    <location>
        <begin position="19"/>
        <end position="175"/>
    </location>
</feature>
<feature type="signal peptide" evidence="1">
    <location>
        <begin position="1"/>
        <end position="18"/>
    </location>
</feature>
<dbReference type="EMBL" id="JAFCIX010000378">
    <property type="protein sequence ID" value="KAH6592562.1"/>
    <property type="molecule type" value="Genomic_DNA"/>
</dbReference>